<dbReference type="SUPFAM" id="SSF53850">
    <property type="entry name" value="Periplasmic binding protein-like II"/>
    <property type="match status" value="1"/>
</dbReference>
<evidence type="ECO:0000256" key="1">
    <source>
        <dbReference type="SAM" id="SignalP"/>
    </source>
</evidence>
<dbReference type="RefSeq" id="WP_160800848.1">
    <property type="nucleotide sequence ID" value="NZ_WUUL01000004.1"/>
</dbReference>
<protein>
    <submittedName>
        <fullName evidence="3">Osmoprotectant ABC transporter substrate-binding protein</fullName>
    </submittedName>
</protein>
<dbReference type="Gene3D" id="3.40.190.120">
    <property type="entry name" value="Osmoprotection protein (prox), domain 2"/>
    <property type="match status" value="1"/>
</dbReference>
<evidence type="ECO:0000259" key="2">
    <source>
        <dbReference type="Pfam" id="PF04069"/>
    </source>
</evidence>
<dbReference type="Proteomes" id="UP000430692">
    <property type="component" value="Unassembled WGS sequence"/>
</dbReference>
<keyword evidence="4" id="KW-1185">Reference proteome</keyword>
<dbReference type="AlphaFoldDB" id="A0A6I4VTJ0"/>
<gene>
    <name evidence="3" type="ORF">GSM42_07035</name>
</gene>
<evidence type="ECO:0000313" key="3">
    <source>
        <dbReference type="EMBL" id="MXQ53485.1"/>
    </source>
</evidence>
<sequence>MRLQKALLPIALSMLILLSGCTTKDTITVGTQTFTETKILGYMYKYLIEQGSNVNVDVKTDLSSSPFIVNALKENEIQLGTLYTGEIFNDWFPIQQTKDKQSVLRQAQQGFSKYYHYKWYTPLGFENTYAFTVTKEVADKYNLKKISDLRKVAKEMRLGVDTSWMERDNDGYKPFVKTYGLSFKNVFPMEINLVYKAVANKQMDIVLAYSSDARIKQYNLVTLEDDRHFFPPYDASTVALEETLKKYPAMDKALKKLSGKIDIDTMRTLNAKVDIDMQEPEQVAKEFLQQQGLLKK</sequence>
<organism evidence="3 4">
    <name type="scientific">Shimazuella alba</name>
    <dbReference type="NCBI Taxonomy" id="2690964"/>
    <lineage>
        <taxon>Bacteria</taxon>
        <taxon>Bacillati</taxon>
        <taxon>Bacillota</taxon>
        <taxon>Bacilli</taxon>
        <taxon>Bacillales</taxon>
        <taxon>Thermoactinomycetaceae</taxon>
        <taxon>Shimazuella</taxon>
    </lineage>
</organism>
<dbReference type="Gene3D" id="3.40.190.10">
    <property type="entry name" value="Periplasmic binding protein-like II"/>
    <property type="match status" value="1"/>
</dbReference>
<comment type="caution">
    <text evidence="3">The sequence shown here is derived from an EMBL/GenBank/DDBJ whole genome shotgun (WGS) entry which is preliminary data.</text>
</comment>
<feature type="chain" id="PRO_5026227039" evidence="1">
    <location>
        <begin position="25"/>
        <end position="296"/>
    </location>
</feature>
<feature type="signal peptide" evidence="1">
    <location>
        <begin position="1"/>
        <end position="24"/>
    </location>
</feature>
<dbReference type="EMBL" id="WUUL01000004">
    <property type="protein sequence ID" value="MXQ53485.1"/>
    <property type="molecule type" value="Genomic_DNA"/>
</dbReference>
<dbReference type="GO" id="GO:0022857">
    <property type="term" value="F:transmembrane transporter activity"/>
    <property type="evidence" value="ECO:0007669"/>
    <property type="project" value="InterPro"/>
</dbReference>
<keyword evidence="1" id="KW-0732">Signal</keyword>
<dbReference type="PROSITE" id="PS51257">
    <property type="entry name" value="PROKAR_LIPOPROTEIN"/>
    <property type="match status" value="1"/>
</dbReference>
<name>A0A6I4VTJ0_9BACL</name>
<proteinExistence type="predicted"/>
<accession>A0A6I4VTJ0</accession>
<feature type="domain" description="ABC-type glycine betaine transport system substrate-binding" evidence="2">
    <location>
        <begin position="25"/>
        <end position="290"/>
    </location>
</feature>
<evidence type="ECO:0000313" key="4">
    <source>
        <dbReference type="Proteomes" id="UP000430692"/>
    </source>
</evidence>
<reference evidence="3 4" key="1">
    <citation type="submission" date="2019-12" db="EMBL/GenBank/DDBJ databases">
        <title>Whole-genome analyses of novel actinobacteria.</title>
        <authorList>
            <person name="Sahin N."/>
            <person name="Saygin H."/>
        </authorList>
    </citation>
    <scope>NUCLEOTIDE SEQUENCE [LARGE SCALE GENOMIC DNA]</scope>
    <source>
        <strain evidence="3 4">KC615</strain>
    </source>
</reference>
<dbReference type="Pfam" id="PF04069">
    <property type="entry name" value="OpuAC"/>
    <property type="match status" value="1"/>
</dbReference>
<dbReference type="InterPro" id="IPR007210">
    <property type="entry name" value="ABC_Gly_betaine_transp_sub-bd"/>
</dbReference>
<dbReference type="GO" id="GO:0043190">
    <property type="term" value="C:ATP-binding cassette (ABC) transporter complex"/>
    <property type="evidence" value="ECO:0007669"/>
    <property type="project" value="InterPro"/>
</dbReference>